<evidence type="ECO:0000313" key="8">
    <source>
        <dbReference type="EMBL" id="KAF9526455.1"/>
    </source>
</evidence>
<dbReference type="GO" id="GO:0061685">
    <property type="term" value="F:diphthine methylesterase activity"/>
    <property type="evidence" value="ECO:0007669"/>
    <property type="project" value="UniProtKB-EC"/>
</dbReference>
<comment type="caution">
    <text evidence="8">The sequence shown here is derived from an EMBL/GenBank/DDBJ whole genome shotgun (WGS) entry which is preliminary data.</text>
</comment>
<dbReference type="PANTHER" id="PTHR46042">
    <property type="entry name" value="DIPHTHINE METHYLTRANSFERASE"/>
    <property type="match status" value="1"/>
</dbReference>
<comment type="catalytic activity">
    <reaction evidence="7">
        <text>diphthine methyl ester-[translation elongation factor 2] + H2O = diphthine-[translation elongation factor 2] + methanol + H(+)</text>
        <dbReference type="Rhea" id="RHEA:42656"/>
        <dbReference type="Rhea" id="RHEA-COMP:10172"/>
        <dbReference type="Rhea" id="RHEA-COMP:10173"/>
        <dbReference type="ChEBI" id="CHEBI:15377"/>
        <dbReference type="ChEBI" id="CHEBI:15378"/>
        <dbReference type="ChEBI" id="CHEBI:17790"/>
        <dbReference type="ChEBI" id="CHEBI:79005"/>
        <dbReference type="ChEBI" id="CHEBI:82696"/>
        <dbReference type="EC" id="3.1.1.97"/>
    </reaction>
</comment>
<evidence type="ECO:0000256" key="6">
    <source>
        <dbReference type="ARBA" id="ARBA00039131"/>
    </source>
</evidence>
<organism evidence="8 9">
    <name type="scientific">Crepidotus variabilis</name>
    <dbReference type="NCBI Taxonomy" id="179855"/>
    <lineage>
        <taxon>Eukaryota</taxon>
        <taxon>Fungi</taxon>
        <taxon>Dikarya</taxon>
        <taxon>Basidiomycota</taxon>
        <taxon>Agaricomycotina</taxon>
        <taxon>Agaricomycetes</taxon>
        <taxon>Agaricomycetidae</taxon>
        <taxon>Agaricales</taxon>
        <taxon>Agaricineae</taxon>
        <taxon>Crepidotaceae</taxon>
        <taxon>Crepidotus</taxon>
    </lineage>
</organism>
<evidence type="ECO:0000256" key="2">
    <source>
        <dbReference type="ARBA" id="ARBA00022574"/>
    </source>
</evidence>
<dbReference type="PANTHER" id="PTHR46042:SF1">
    <property type="entry name" value="DIPHTHINE METHYLTRANSFERASE"/>
    <property type="match status" value="1"/>
</dbReference>
<keyword evidence="4" id="KW-0378">Hydrolase</keyword>
<gene>
    <name evidence="8" type="ORF">CPB83DRAFT_908405</name>
</gene>
<dbReference type="InterPro" id="IPR036322">
    <property type="entry name" value="WD40_repeat_dom_sf"/>
</dbReference>
<dbReference type="GO" id="GO:0017183">
    <property type="term" value="P:protein histidyl modification to diphthamide"/>
    <property type="evidence" value="ECO:0007669"/>
    <property type="project" value="TreeGrafter"/>
</dbReference>
<dbReference type="AlphaFoldDB" id="A0A9P6ECC9"/>
<reference evidence="8" key="1">
    <citation type="submission" date="2020-11" db="EMBL/GenBank/DDBJ databases">
        <authorList>
            <consortium name="DOE Joint Genome Institute"/>
            <person name="Ahrendt S."/>
            <person name="Riley R."/>
            <person name="Andreopoulos W."/>
            <person name="Labutti K."/>
            <person name="Pangilinan J."/>
            <person name="Ruiz-Duenas F.J."/>
            <person name="Barrasa J.M."/>
            <person name="Sanchez-Garcia M."/>
            <person name="Camarero S."/>
            <person name="Miyauchi S."/>
            <person name="Serrano A."/>
            <person name="Linde D."/>
            <person name="Babiker R."/>
            <person name="Drula E."/>
            <person name="Ayuso-Fernandez I."/>
            <person name="Pacheco R."/>
            <person name="Padilla G."/>
            <person name="Ferreira P."/>
            <person name="Barriuso J."/>
            <person name="Kellner H."/>
            <person name="Castanera R."/>
            <person name="Alfaro M."/>
            <person name="Ramirez L."/>
            <person name="Pisabarro A.G."/>
            <person name="Kuo A."/>
            <person name="Tritt A."/>
            <person name="Lipzen A."/>
            <person name="He G."/>
            <person name="Yan M."/>
            <person name="Ng V."/>
            <person name="Cullen D."/>
            <person name="Martin F."/>
            <person name="Rosso M.-N."/>
            <person name="Henrissat B."/>
            <person name="Hibbett D."/>
            <person name="Martinez A.T."/>
            <person name="Grigoriev I.V."/>
        </authorList>
    </citation>
    <scope>NUCLEOTIDE SEQUENCE</scope>
    <source>
        <strain evidence="8">CBS 506.95</strain>
    </source>
</reference>
<evidence type="ECO:0000256" key="7">
    <source>
        <dbReference type="ARBA" id="ARBA00047551"/>
    </source>
</evidence>
<evidence type="ECO:0000313" key="9">
    <source>
        <dbReference type="Proteomes" id="UP000807306"/>
    </source>
</evidence>
<keyword evidence="3" id="KW-0677">Repeat</keyword>
<dbReference type="SUPFAM" id="SSF50978">
    <property type="entry name" value="WD40 repeat-like"/>
    <property type="match status" value="1"/>
</dbReference>
<dbReference type="InterPro" id="IPR015943">
    <property type="entry name" value="WD40/YVTN_repeat-like_dom_sf"/>
</dbReference>
<dbReference type="EMBL" id="MU157871">
    <property type="protein sequence ID" value="KAF9526455.1"/>
    <property type="molecule type" value="Genomic_DNA"/>
</dbReference>
<evidence type="ECO:0000256" key="5">
    <source>
        <dbReference type="ARBA" id="ARBA00038092"/>
    </source>
</evidence>
<name>A0A9P6ECC9_9AGAR</name>
<protein>
    <recommendedName>
        <fullName evidence="6">methylated diphthine methylhydrolase</fullName>
        <ecNumber evidence="6">3.1.1.97</ecNumber>
    </recommendedName>
</protein>
<dbReference type="Gene3D" id="2.130.10.10">
    <property type="entry name" value="YVTN repeat-like/Quinoprotein amine dehydrogenase"/>
    <property type="match status" value="1"/>
</dbReference>
<evidence type="ECO:0000256" key="4">
    <source>
        <dbReference type="ARBA" id="ARBA00022801"/>
    </source>
</evidence>
<dbReference type="GO" id="GO:0005737">
    <property type="term" value="C:cytoplasm"/>
    <property type="evidence" value="ECO:0007669"/>
    <property type="project" value="TreeGrafter"/>
</dbReference>
<dbReference type="OrthoDB" id="1930760at2759"/>
<dbReference type="Proteomes" id="UP000807306">
    <property type="component" value="Unassembled WGS sequence"/>
</dbReference>
<proteinExistence type="inferred from homology"/>
<accession>A0A9P6ECC9</accession>
<evidence type="ECO:0000256" key="1">
    <source>
        <dbReference type="ARBA" id="ARBA00005156"/>
    </source>
</evidence>
<dbReference type="InterPro" id="IPR001680">
    <property type="entry name" value="WD40_rpt"/>
</dbReference>
<sequence>MSSLFNTIFPADSLEFCPTPGFQDLFACGTYKLLDQDQDQKSSVQKQEKSLQKRRGQCLLFRARPTESVLEIEQIQSVDLPAIPDMKWCPSVSRDMSPSISSDPLLAVADSEGSITLHSCDKGSLSQMEAVRCASPEILCLSLDWSNRRFAGSNLGSLVVSLSNGSLSLISPTQGSMEIQETWHAHDYEPWIAAWDYWDSNVIYSGGDDLKLKSWDLRQGFDQPLFTNKRFEAGVTTIQNHPHIEHLVVVGSYDNTIRLFDTRKMVTPLVSTDVGGGVWRAKWHPSPARKNDLLLACMHDGFKTIHFSSSTPADSPTTLEKNTQFSESEGHIVKHYTAHESLAYGADWSHAPALGNRQTIVGCCSFYDHKMSLFLA</sequence>
<dbReference type="SMART" id="SM00320">
    <property type="entry name" value="WD40"/>
    <property type="match status" value="2"/>
</dbReference>
<dbReference type="InterPro" id="IPR052415">
    <property type="entry name" value="Diphthine_MTase"/>
</dbReference>
<dbReference type="EC" id="3.1.1.97" evidence="6"/>
<keyword evidence="2" id="KW-0853">WD repeat</keyword>
<keyword evidence="9" id="KW-1185">Reference proteome</keyword>
<comment type="pathway">
    <text evidence="1">Protein modification; peptidyl-diphthamide biosynthesis.</text>
</comment>
<comment type="similarity">
    <text evidence="5">Belongs to the DPH7 family.</text>
</comment>
<evidence type="ECO:0000256" key="3">
    <source>
        <dbReference type="ARBA" id="ARBA00022737"/>
    </source>
</evidence>